<reference evidence="1 2" key="1">
    <citation type="journal article" date="2020" name="ISME J.">
        <title>Comparative genomics reveals insights into cyanobacterial evolution and habitat adaptation.</title>
        <authorList>
            <person name="Chen M.Y."/>
            <person name="Teng W.K."/>
            <person name="Zhao L."/>
            <person name="Hu C.X."/>
            <person name="Zhou Y.K."/>
            <person name="Han B.P."/>
            <person name="Song L.R."/>
            <person name="Shu W.S."/>
        </authorList>
    </citation>
    <scope>NUCLEOTIDE SEQUENCE [LARGE SCALE GENOMIC DNA]</scope>
    <source>
        <strain evidence="1 2">FACHB-119</strain>
    </source>
</reference>
<comment type="caution">
    <text evidence="1">The sequence shown here is derived from an EMBL/GenBank/DDBJ whole genome shotgun (WGS) entry which is preliminary data.</text>
</comment>
<sequence length="78" mass="8205">METIFMLSLAQNNLFTEVAIEESATVSGGQVDNLFNLDQYLYIIGAGTTFGNAGLTTAEVQFAFESAFNTGGTTGIGL</sequence>
<evidence type="ECO:0000313" key="2">
    <source>
        <dbReference type="Proteomes" id="UP000661112"/>
    </source>
</evidence>
<gene>
    <name evidence="1" type="ORF">H6G83_21305</name>
</gene>
<dbReference type="Proteomes" id="UP000661112">
    <property type="component" value="Unassembled WGS sequence"/>
</dbReference>
<protein>
    <submittedName>
        <fullName evidence="1">Uncharacterized protein</fullName>
    </submittedName>
</protein>
<accession>A0ABR8D7I8</accession>
<dbReference type="EMBL" id="JACJSG010000031">
    <property type="protein sequence ID" value="MBD2503109.1"/>
    <property type="molecule type" value="Genomic_DNA"/>
</dbReference>
<proteinExistence type="predicted"/>
<organism evidence="1 2">
    <name type="scientific">Anabaena azotica FACHB-119</name>
    <dbReference type="NCBI Taxonomy" id="947527"/>
    <lineage>
        <taxon>Bacteria</taxon>
        <taxon>Bacillati</taxon>
        <taxon>Cyanobacteriota</taxon>
        <taxon>Cyanophyceae</taxon>
        <taxon>Nostocales</taxon>
        <taxon>Nostocaceae</taxon>
        <taxon>Anabaena</taxon>
        <taxon>Anabaena azotica</taxon>
    </lineage>
</organism>
<dbReference type="RefSeq" id="WP_190475975.1">
    <property type="nucleotide sequence ID" value="NZ_JACJSG010000031.1"/>
</dbReference>
<evidence type="ECO:0000313" key="1">
    <source>
        <dbReference type="EMBL" id="MBD2503109.1"/>
    </source>
</evidence>
<name>A0ABR8D7I8_9NOST</name>
<keyword evidence="2" id="KW-1185">Reference proteome</keyword>